<dbReference type="InterPro" id="IPR040338">
    <property type="entry name" value="At1g67623-like"/>
</dbReference>
<protein>
    <recommendedName>
        <fullName evidence="1">At2g35280-like TPR domain-containing protein</fullName>
    </recommendedName>
</protein>
<reference evidence="2 3" key="1">
    <citation type="submission" date="2019-01" db="EMBL/GenBank/DDBJ databases">
        <title>Sequencing of cultivated peanut Arachis hypogaea provides insights into genome evolution and oil improvement.</title>
        <authorList>
            <person name="Chen X."/>
        </authorList>
    </citation>
    <scope>NUCLEOTIDE SEQUENCE [LARGE SCALE GENOMIC DNA]</scope>
    <source>
        <strain evidence="3">cv. Fuhuasheng</strain>
        <tissue evidence="2">Leaves</tissue>
    </source>
</reference>
<name>A0A444YNS3_ARAHY</name>
<dbReference type="STRING" id="3818.A0A444YNS3"/>
<organism evidence="2 3">
    <name type="scientific">Arachis hypogaea</name>
    <name type="common">Peanut</name>
    <dbReference type="NCBI Taxonomy" id="3818"/>
    <lineage>
        <taxon>Eukaryota</taxon>
        <taxon>Viridiplantae</taxon>
        <taxon>Streptophyta</taxon>
        <taxon>Embryophyta</taxon>
        <taxon>Tracheophyta</taxon>
        <taxon>Spermatophyta</taxon>
        <taxon>Magnoliopsida</taxon>
        <taxon>eudicotyledons</taxon>
        <taxon>Gunneridae</taxon>
        <taxon>Pentapetalae</taxon>
        <taxon>rosids</taxon>
        <taxon>fabids</taxon>
        <taxon>Fabales</taxon>
        <taxon>Fabaceae</taxon>
        <taxon>Papilionoideae</taxon>
        <taxon>50 kb inversion clade</taxon>
        <taxon>dalbergioids sensu lato</taxon>
        <taxon>Dalbergieae</taxon>
        <taxon>Pterocarpus clade</taxon>
        <taxon>Arachis</taxon>
    </lineage>
</organism>
<dbReference type="SUPFAM" id="SSF81383">
    <property type="entry name" value="F-box domain"/>
    <property type="match status" value="1"/>
</dbReference>
<dbReference type="Pfam" id="PF23310">
    <property type="entry name" value="TPR_27"/>
    <property type="match status" value="1"/>
</dbReference>
<gene>
    <name evidence="2" type="ORF">Ahy_B06g082571</name>
</gene>
<evidence type="ECO:0000313" key="3">
    <source>
        <dbReference type="Proteomes" id="UP000289738"/>
    </source>
</evidence>
<keyword evidence="3" id="KW-1185">Reference proteome</keyword>
<evidence type="ECO:0000259" key="1">
    <source>
        <dbReference type="Pfam" id="PF23310"/>
    </source>
</evidence>
<dbReference type="AlphaFoldDB" id="A0A444YNS3"/>
<proteinExistence type="predicted"/>
<dbReference type="PANTHER" id="PTHR33784">
    <property type="entry name" value="OS05G0482100 PROTEIN"/>
    <property type="match status" value="1"/>
</dbReference>
<accession>A0A444YNS3</accession>
<sequence>MDGPSNSDQNGRRGRKKVKVSAQYECLLNFLHRDLWARIASKVASGSIRDLLNMQVTCKVFVDVASSPVVYKSASISDVPIASYPYYFYWPAKRFIGRCADAGNPATLFRAGMMDFIWIGCFIVGMETLTTAATAGDDEARYMFAMVLLAHGNEGVEHHHSGLEFYSMVCAVGGTRNVQNGLQDGIRATVGGGEAVGS</sequence>
<evidence type="ECO:0000313" key="2">
    <source>
        <dbReference type="EMBL" id="RYR03542.1"/>
    </source>
</evidence>
<feature type="domain" description="At2g35280-like TPR" evidence="1">
    <location>
        <begin position="91"/>
        <end position="168"/>
    </location>
</feature>
<dbReference type="EMBL" id="SDMP01000016">
    <property type="protein sequence ID" value="RYR03542.1"/>
    <property type="molecule type" value="Genomic_DNA"/>
</dbReference>
<dbReference type="InterPro" id="IPR036047">
    <property type="entry name" value="F-box-like_dom_sf"/>
</dbReference>
<dbReference type="PANTHER" id="PTHR33784:SF10">
    <property type="entry name" value="F-BOX PROTEIN"/>
    <property type="match status" value="1"/>
</dbReference>
<dbReference type="Proteomes" id="UP000289738">
    <property type="component" value="Chromosome B06"/>
</dbReference>
<comment type="caution">
    <text evidence="2">The sequence shown here is derived from an EMBL/GenBank/DDBJ whole genome shotgun (WGS) entry which is preliminary data.</text>
</comment>
<dbReference type="InterPro" id="IPR057136">
    <property type="entry name" value="At2g35280_TPR_dom"/>
</dbReference>